<organism evidence="3 4">
    <name type="scientific">Amycolatopsis rhabdoformis</name>
    <dbReference type="NCBI Taxonomy" id="1448059"/>
    <lineage>
        <taxon>Bacteria</taxon>
        <taxon>Bacillati</taxon>
        <taxon>Actinomycetota</taxon>
        <taxon>Actinomycetes</taxon>
        <taxon>Pseudonocardiales</taxon>
        <taxon>Pseudonocardiaceae</taxon>
        <taxon>Amycolatopsis</taxon>
    </lineage>
</organism>
<protein>
    <submittedName>
        <fullName evidence="3">SDR family NAD(P)-dependent oxidoreductase</fullName>
    </submittedName>
</protein>
<dbReference type="InterPro" id="IPR036291">
    <property type="entry name" value="NAD(P)-bd_dom_sf"/>
</dbReference>
<dbReference type="PRINTS" id="PR00081">
    <property type="entry name" value="GDHRDH"/>
</dbReference>
<dbReference type="Pfam" id="PF00106">
    <property type="entry name" value="adh_short"/>
    <property type="match status" value="1"/>
</dbReference>
<evidence type="ECO:0000313" key="3">
    <source>
        <dbReference type="EMBL" id="WSE26308.1"/>
    </source>
</evidence>
<dbReference type="PANTHER" id="PTHR42760">
    <property type="entry name" value="SHORT-CHAIN DEHYDROGENASES/REDUCTASES FAMILY MEMBER"/>
    <property type="match status" value="1"/>
</dbReference>
<dbReference type="RefSeq" id="WP_326565276.1">
    <property type="nucleotide sequence ID" value="NZ_CP142149.1"/>
</dbReference>
<dbReference type="PRINTS" id="PR00080">
    <property type="entry name" value="SDRFAMILY"/>
</dbReference>
<dbReference type="Proteomes" id="UP001330812">
    <property type="component" value="Chromosome"/>
</dbReference>
<dbReference type="SUPFAM" id="SSF51735">
    <property type="entry name" value="NAD(P)-binding Rossmann-fold domains"/>
    <property type="match status" value="1"/>
</dbReference>
<proteinExistence type="inferred from homology"/>
<dbReference type="Gene3D" id="3.40.50.720">
    <property type="entry name" value="NAD(P)-binding Rossmann-like Domain"/>
    <property type="match status" value="1"/>
</dbReference>
<name>A0ABZ1HVQ5_9PSEU</name>
<reference evidence="3 4" key="1">
    <citation type="journal article" date="2015" name="Int. J. Syst. Evol. Microbiol.">
        <title>Amycolatopsis rhabdoformis sp. nov., an actinomycete isolated from a tropical forest soil.</title>
        <authorList>
            <person name="Souza W.R."/>
            <person name="Silva R.E."/>
            <person name="Goodfellow M."/>
            <person name="Busarakam K."/>
            <person name="Figueiro F.S."/>
            <person name="Ferreira D."/>
            <person name="Rodrigues-Filho E."/>
            <person name="Moraes L.A.B."/>
            <person name="Zucchi T.D."/>
        </authorList>
    </citation>
    <scope>NUCLEOTIDE SEQUENCE [LARGE SCALE GENOMIC DNA]</scope>
    <source>
        <strain evidence="3 4">NCIMB 14900</strain>
    </source>
</reference>
<evidence type="ECO:0000256" key="2">
    <source>
        <dbReference type="RuleBase" id="RU000363"/>
    </source>
</evidence>
<dbReference type="InterPro" id="IPR002347">
    <property type="entry name" value="SDR_fam"/>
</dbReference>
<evidence type="ECO:0000256" key="1">
    <source>
        <dbReference type="ARBA" id="ARBA00006484"/>
    </source>
</evidence>
<accession>A0ABZ1HVQ5</accession>
<sequence length="277" mass="28339">MTAQTVPAQPWPARLEGSVALVTGAGSGIGAGVMRRFVREGARVVAMGRGADRLREAVEPLGPAVVAMPGDVTDPADCRDAVDLALSHFGKLDVLVPNAGMYDQNAALSQLSLEELEAAYAEVFTVNVKGALLTVHAALPALIESRGSIIFTGSISSLQAGFGGALYVPSKHAVAGLAKQLAFELAGRVRVNTVAAGYVTTDLVGPQALGGGSSLPDVDRVVHRLPTGFAPGPDDIAGVYAMLASRMDGAAVTGAVFSVDSGQPLWGPPRPDTEESS</sequence>
<dbReference type="EMBL" id="CP142149">
    <property type="protein sequence ID" value="WSE26308.1"/>
    <property type="molecule type" value="Genomic_DNA"/>
</dbReference>
<keyword evidence="4" id="KW-1185">Reference proteome</keyword>
<comment type="similarity">
    <text evidence="1 2">Belongs to the short-chain dehydrogenases/reductases (SDR) family.</text>
</comment>
<evidence type="ECO:0000313" key="4">
    <source>
        <dbReference type="Proteomes" id="UP001330812"/>
    </source>
</evidence>
<gene>
    <name evidence="3" type="ORF">VSH64_25880</name>
</gene>